<keyword evidence="1" id="KW-0378">Hydrolase</keyword>
<accession>A0ACD0NS82</accession>
<evidence type="ECO:0000313" key="2">
    <source>
        <dbReference type="Proteomes" id="UP000245626"/>
    </source>
</evidence>
<proteinExistence type="predicted"/>
<sequence>MSVPKANVAYFVNWGIYARGYKPQQVPVESLTHILYAFADCSPETGEVKLTDSWSDEQIHYEGDSWNDQGNNLYGNFKQFSLLKRKHRHLKLIISIGGWTFSSHFAPMACDGSKRQRFVETSLKLLEDNGLDGLDIDWEYPENDSQAQDYVTLLRELREGLNAHANKKGCPPYLLTIAAPCGPSKYEQLRIEEMDPFLDFWNLMAYDFSGSWESVAGHQANLFGPAPSGDASVNYYTSKGVAPYKLVLGIPLYGRCFQNTEGPGKPYQGIGQGSWEAGVYDFKALPLQGASEQEQPESGISWSYNDSTREMISYDTVQVALAKARYIKARNLKGAMYWELSGDCSEDGRSIVKNLGNLDLSENHLDYPFSKWDNIRNRQP</sequence>
<evidence type="ECO:0000313" key="1">
    <source>
        <dbReference type="EMBL" id="PWN48700.1"/>
    </source>
</evidence>
<protein>
    <submittedName>
        <fullName evidence="1">Glycoside hydrolase</fullName>
    </submittedName>
</protein>
<dbReference type="Proteomes" id="UP000245626">
    <property type="component" value="Unassembled WGS sequence"/>
</dbReference>
<dbReference type="EMBL" id="KZ820155">
    <property type="protein sequence ID" value="PWN48700.1"/>
    <property type="molecule type" value="Genomic_DNA"/>
</dbReference>
<keyword evidence="2" id="KW-1185">Reference proteome</keyword>
<reference evidence="1 2" key="1">
    <citation type="journal article" date="2018" name="Mol. Biol. Evol.">
        <title>Broad Genomic Sampling Reveals a Smut Pathogenic Ancestry of the Fungal Clade Ustilaginomycotina.</title>
        <authorList>
            <person name="Kijpornyongpan T."/>
            <person name="Mondo S.J."/>
            <person name="Barry K."/>
            <person name="Sandor L."/>
            <person name="Lee J."/>
            <person name="Lipzen A."/>
            <person name="Pangilinan J."/>
            <person name="LaButti K."/>
            <person name="Hainaut M."/>
            <person name="Henrissat B."/>
            <person name="Grigoriev I.V."/>
            <person name="Spatafora J.W."/>
            <person name="Aime M.C."/>
        </authorList>
    </citation>
    <scope>NUCLEOTIDE SEQUENCE [LARGE SCALE GENOMIC DNA]</scope>
    <source>
        <strain evidence="1 2">SA 807</strain>
    </source>
</reference>
<gene>
    <name evidence="1" type="ORF">IE53DRAFT_399267</name>
</gene>
<organism evidence="1 2">
    <name type="scientific">Violaceomyces palustris</name>
    <dbReference type="NCBI Taxonomy" id="1673888"/>
    <lineage>
        <taxon>Eukaryota</taxon>
        <taxon>Fungi</taxon>
        <taxon>Dikarya</taxon>
        <taxon>Basidiomycota</taxon>
        <taxon>Ustilaginomycotina</taxon>
        <taxon>Ustilaginomycetes</taxon>
        <taxon>Violaceomycetales</taxon>
        <taxon>Violaceomycetaceae</taxon>
        <taxon>Violaceomyces</taxon>
    </lineage>
</organism>
<name>A0ACD0NS82_9BASI</name>